<name>K0TL02_THAOC</name>
<gene>
    <name evidence="2" type="ORF">THAOC_07106</name>
</gene>
<accession>K0TL02</accession>
<dbReference type="AlphaFoldDB" id="K0TL02"/>
<evidence type="ECO:0000313" key="3">
    <source>
        <dbReference type="Proteomes" id="UP000266841"/>
    </source>
</evidence>
<reference evidence="2 3" key="1">
    <citation type="journal article" date="2012" name="Genome Biol.">
        <title>Genome and low-iron response of an oceanic diatom adapted to chronic iron limitation.</title>
        <authorList>
            <person name="Lommer M."/>
            <person name="Specht M."/>
            <person name="Roy A.S."/>
            <person name="Kraemer L."/>
            <person name="Andreson R."/>
            <person name="Gutowska M.A."/>
            <person name="Wolf J."/>
            <person name="Bergner S.V."/>
            <person name="Schilhabel M.B."/>
            <person name="Klostermeier U.C."/>
            <person name="Beiko R.G."/>
            <person name="Rosenstiel P."/>
            <person name="Hippler M."/>
            <person name="Laroche J."/>
        </authorList>
    </citation>
    <scope>NUCLEOTIDE SEQUENCE [LARGE SCALE GENOMIC DNA]</scope>
    <source>
        <strain evidence="2 3">CCMP1005</strain>
    </source>
</reference>
<sequence>GDLTREVAKKTGSSETKARRKSELKVKLAETTSKLSGQVQGLLSGKALEALLALNRDNEGRKIVVEEHDDKMTSDKRKRSAKSKGQLIGGETKHDLFVSQVMNNSELMRTSWDISEVEV</sequence>
<evidence type="ECO:0000313" key="2">
    <source>
        <dbReference type="EMBL" id="EJK71452.1"/>
    </source>
</evidence>
<organism evidence="2 3">
    <name type="scientific">Thalassiosira oceanica</name>
    <name type="common">Marine diatom</name>
    <dbReference type="NCBI Taxonomy" id="159749"/>
    <lineage>
        <taxon>Eukaryota</taxon>
        <taxon>Sar</taxon>
        <taxon>Stramenopiles</taxon>
        <taxon>Ochrophyta</taxon>
        <taxon>Bacillariophyta</taxon>
        <taxon>Coscinodiscophyceae</taxon>
        <taxon>Thalassiosirophycidae</taxon>
        <taxon>Thalassiosirales</taxon>
        <taxon>Thalassiosiraceae</taxon>
        <taxon>Thalassiosira</taxon>
    </lineage>
</organism>
<feature type="region of interest" description="Disordered" evidence="1">
    <location>
        <begin position="1"/>
        <end position="25"/>
    </location>
</feature>
<keyword evidence="3" id="KW-1185">Reference proteome</keyword>
<comment type="caution">
    <text evidence="2">The sequence shown here is derived from an EMBL/GenBank/DDBJ whole genome shotgun (WGS) entry which is preliminary data.</text>
</comment>
<evidence type="ECO:0000256" key="1">
    <source>
        <dbReference type="SAM" id="MobiDB-lite"/>
    </source>
</evidence>
<dbReference type="Proteomes" id="UP000266841">
    <property type="component" value="Unassembled WGS sequence"/>
</dbReference>
<proteinExistence type="predicted"/>
<dbReference type="EMBL" id="AGNL01007207">
    <property type="protein sequence ID" value="EJK71452.1"/>
    <property type="molecule type" value="Genomic_DNA"/>
</dbReference>
<feature type="non-terminal residue" evidence="2">
    <location>
        <position position="1"/>
    </location>
</feature>
<protein>
    <submittedName>
        <fullName evidence="2">Uncharacterized protein</fullName>
    </submittedName>
</protein>